<protein>
    <recommendedName>
        <fullName evidence="6">Lipase</fullName>
    </recommendedName>
</protein>
<evidence type="ECO:0000256" key="3">
    <source>
        <dbReference type="SAM" id="SignalP"/>
    </source>
</evidence>
<feature type="signal peptide" evidence="3">
    <location>
        <begin position="1"/>
        <end position="26"/>
    </location>
</feature>
<keyword evidence="3" id="KW-0732">Signal</keyword>
<evidence type="ECO:0000313" key="5">
    <source>
        <dbReference type="Proteomes" id="UP001432322"/>
    </source>
</evidence>
<evidence type="ECO:0000256" key="2">
    <source>
        <dbReference type="SAM" id="Phobius"/>
    </source>
</evidence>
<feature type="chain" id="PRO_5043809066" description="Lipase" evidence="3">
    <location>
        <begin position="27"/>
        <end position="461"/>
    </location>
</feature>
<dbReference type="CDD" id="cd01824">
    <property type="entry name" value="Phospholipase_B_like"/>
    <property type="match status" value="1"/>
</dbReference>
<dbReference type="SUPFAM" id="SSF52266">
    <property type="entry name" value="SGNH hydrolase"/>
    <property type="match status" value="1"/>
</dbReference>
<dbReference type="Pfam" id="PF00657">
    <property type="entry name" value="Lipase_GDSL"/>
    <property type="match status" value="1"/>
</dbReference>
<dbReference type="GO" id="GO:0006644">
    <property type="term" value="P:phospholipid metabolic process"/>
    <property type="evidence" value="ECO:0007669"/>
    <property type="project" value="TreeGrafter"/>
</dbReference>
<keyword evidence="2" id="KW-0812">Transmembrane</keyword>
<proteinExistence type="predicted"/>
<dbReference type="InterPro" id="IPR001087">
    <property type="entry name" value="GDSL"/>
</dbReference>
<dbReference type="PANTHER" id="PTHR21325">
    <property type="entry name" value="PHOSPHOLIPASE B, PLB1"/>
    <property type="match status" value="1"/>
</dbReference>
<feature type="region of interest" description="Disordered" evidence="1">
    <location>
        <begin position="28"/>
        <end position="54"/>
    </location>
</feature>
<dbReference type="AlphaFoldDB" id="A0AAV5V6K4"/>
<organism evidence="4 5">
    <name type="scientific">Pristionchus fissidentatus</name>
    <dbReference type="NCBI Taxonomy" id="1538716"/>
    <lineage>
        <taxon>Eukaryota</taxon>
        <taxon>Metazoa</taxon>
        <taxon>Ecdysozoa</taxon>
        <taxon>Nematoda</taxon>
        <taxon>Chromadorea</taxon>
        <taxon>Rhabditida</taxon>
        <taxon>Rhabditina</taxon>
        <taxon>Diplogasteromorpha</taxon>
        <taxon>Diplogasteroidea</taxon>
        <taxon>Neodiplogasteridae</taxon>
        <taxon>Pristionchus</taxon>
    </lineage>
</organism>
<keyword evidence="2" id="KW-0472">Membrane</keyword>
<dbReference type="EMBL" id="BTSY01000002">
    <property type="protein sequence ID" value="GMT15245.1"/>
    <property type="molecule type" value="Genomic_DNA"/>
</dbReference>
<evidence type="ECO:0000313" key="4">
    <source>
        <dbReference type="EMBL" id="GMT15245.1"/>
    </source>
</evidence>
<comment type="caution">
    <text evidence="4">The sequence shown here is derived from an EMBL/GenBank/DDBJ whole genome shotgun (WGS) entry which is preliminary data.</text>
</comment>
<gene>
    <name evidence="4" type="ORF">PFISCL1PPCAC_6542</name>
</gene>
<accession>A0AAV5V6K4</accession>
<feature type="non-terminal residue" evidence="4">
    <location>
        <position position="1"/>
    </location>
</feature>
<dbReference type="Proteomes" id="UP001432322">
    <property type="component" value="Unassembled WGS sequence"/>
</dbReference>
<reference evidence="4" key="1">
    <citation type="submission" date="2023-10" db="EMBL/GenBank/DDBJ databases">
        <title>Genome assembly of Pristionchus species.</title>
        <authorList>
            <person name="Yoshida K."/>
            <person name="Sommer R.J."/>
        </authorList>
    </citation>
    <scope>NUCLEOTIDE SEQUENCE</scope>
    <source>
        <strain evidence="4">RS5133</strain>
    </source>
</reference>
<name>A0AAV5V6K4_9BILA</name>
<feature type="compositionally biased region" description="Acidic residues" evidence="1">
    <location>
        <begin position="37"/>
        <end position="50"/>
    </location>
</feature>
<keyword evidence="5" id="KW-1185">Reference proteome</keyword>
<dbReference type="InterPro" id="IPR035547">
    <property type="entry name" value="Phospholipase_B"/>
</dbReference>
<keyword evidence="2" id="KW-1133">Transmembrane helix</keyword>
<feature type="transmembrane region" description="Helical" evidence="2">
    <location>
        <begin position="421"/>
        <end position="445"/>
    </location>
</feature>
<evidence type="ECO:0000256" key="1">
    <source>
        <dbReference type="SAM" id="MobiDB-lite"/>
    </source>
</evidence>
<dbReference type="InterPro" id="IPR038885">
    <property type="entry name" value="PLB1"/>
</dbReference>
<dbReference type="GO" id="GO:0004620">
    <property type="term" value="F:phospholipase activity"/>
    <property type="evidence" value="ECO:0007669"/>
    <property type="project" value="InterPro"/>
</dbReference>
<sequence>FRSILEVEMETRLVLLLLLLATPTISRKRTTTTPKEEEYEDYEDEDDDLGDVNSDQHRAGAVFQQASITSVFTDKKSFLCPHIKPALHTGTSLADLSPEDVDVVAAMGDSLASGRGLWAPSAVDFRGAAFPIGGDANIDGLVTIPNLLLEFNDEIEGVSHGMGGRSNLPDHQFNVAISGAKTKDMPEQADELVRRIRVHTTELDDKWVMVNIPIGTEEICETCAVPDVRALRIALAKIRTGIKKVFVILLGPVHVASSYTINVNLMKSRCSCLEALTKNQYSSLLRKWANIFYDVQSEFNSLNYTTFGVLAIPQLIIHSRDPNSLFTEGEPQLNRRGHTYAAKWLWNRLLAGPSYNVSTAVFSKDAYYCPSVGCPYFRTPRNFEHCSILTEDDFEARKSTTRRPRTATLKPTRRDTIRRNLGAVIVVVVLLALIAVCLLGGAFYCHGLQATKGRFEELSGV</sequence>
<evidence type="ECO:0008006" key="6">
    <source>
        <dbReference type="Google" id="ProtNLM"/>
    </source>
</evidence>
<dbReference type="PANTHER" id="PTHR21325:SF23">
    <property type="entry name" value="LIPASE_GDSL DOMAIN-CONTAINING PROTEIN"/>
    <property type="match status" value="1"/>
</dbReference>